<sequence length="458" mass="49708">MESETHESNAAQGRALALAQLIFEAHAWKHRQVDSIRLDAGDRGRRRTSIDCTLPADERLSWPGPGRGGQIIVPLGLFSKGPLRDFDIVDGDGRALSILGRDESATLACEIVCALLESVDDIQITPALERTIFALVVSLPIRTAETTDAVDFLATGMHAGDRVLTDDELGRLSTTTRAILHDLGYGYILFGIVPRPDTARRSIIKFSSYWTTTLHPDETPRASGLPPTYQRWRDVLRWRADVGLASLGIRPAQLELPIRGAGDARSYHLELHLPAEIECHSLALMATPLQPSGEIDRRAGPVSHAHGRFSVRWEDGEDRIALAALTTTGRGTARVAMLTSIATFAFFLLSLALPGAMPTLERAGDPSAVLLTLPAVALSIFLGVREHEIASVLLGPARVTIGLCAGLLAVAATALAWDLREPWLSTYWWIALCAAGLCALLHALGAVQRRRRAGAWYE</sequence>
<proteinExistence type="predicted"/>
<name>A0A1H1MS81_9CELL</name>
<protein>
    <submittedName>
        <fullName evidence="2">Uncharacterized protein</fullName>
    </submittedName>
</protein>
<evidence type="ECO:0000313" key="2">
    <source>
        <dbReference type="EMBL" id="SDR89215.1"/>
    </source>
</evidence>
<reference evidence="2 3" key="1">
    <citation type="submission" date="2016-10" db="EMBL/GenBank/DDBJ databases">
        <authorList>
            <person name="de Groot N.N."/>
        </authorList>
    </citation>
    <scope>NUCLEOTIDE SEQUENCE [LARGE SCALE GENOMIC DNA]</scope>
    <source>
        <strain evidence="2 3">DSM 22126</strain>
    </source>
</reference>
<gene>
    <name evidence="2" type="ORF">SAMN04489860_0312</name>
</gene>
<keyword evidence="1" id="KW-0472">Membrane</keyword>
<dbReference type="AlphaFoldDB" id="A0A1H1MS81"/>
<keyword evidence="3" id="KW-1185">Reference proteome</keyword>
<dbReference type="Proteomes" id="UP000185663">
    <property type="component" value="Chromosome I"/>
</dbReference>
<dbReference type="EMBL" id="LT629776">
    <property type="protein sequence ID" value="SDR89215.1"/>
    <property type="molecule type" value="Genomic_DNA"/>
</dbReference>
<feature type="transmembrane region" description="Helical" evidence="1">
    <location>
        <begin position="396"/>
        <end position="415"/>
    </location>
</feature>
<feature type="transmembrane region" description="Helical" evidence="1">
    <location>
        <begin position="368"/>
        <end position="384"/>
    </location>
</feature>
<feature type="transmembrane region" description="Helical" evidence="1">
    <location>
        <begin position="427"/>
        <end position="447"/>
    </location>
</feature>
<keyword evidence="1" id="KW-1133">Transmembrane helix</keyword>
<dbReference type="RefSeq" id="WP_083371326.1">
    <property type="nucleotide sequence ID" value="NZ_LT629776.1"/>
</dbReference>
<keyword evidence="1" id="KW-0812">Transmembrane</keyword>
<accession>A0A1H1MS81</accession>
<dbReference type="STRING" id="545619.SAMN04489860_0312"/>
<organism evidence="2 3">
    <name type="scientific">Paraoerskovia marina</name>
    <dbReference type="NCBI Taxonomy" id="545619"/>
    <lineage>
        <taxon>Bacteria</taxon>
        <taxon>Bacillati</taxon>
        <taxon>Actinomycetota</taxon>
        <taxon>Actinomycetes</taxon>
        <taxon>Micrococcales</taxon>
        <taxon>Cellulomonadaceae</taxon>
        <taxon>Paraoerskovia</taxon>
    </lineage>
</organism>
<dbReference type="OrthoDB" id="5241859at2"/>
<feature type="transmembrane region" description="Helical" evidence="1">
    <location>
        <begin position="335"/>
        <end position="356"/>
    </location>
</feature>
<evidence type="ECO:0000313" key="3">
    <source>
        <dbReference type="Proteomes" id="UP000185663"/>
    </source>
</evidence>
<dbReference type="eggNOG" id="ENOG5032IZ9">
    <property type="taxonomic scope" value="Bacteria"/>
</dbReference>
<evidence type="ECO:0000256" key="1">
    <source>
        <dbReference type="SAM" id="Phobius"/>
    </source>
</evidence>